<evidence type="ECO:0000259" key="2">
    <source>
        <dbReference type="PROSITE" id="PS50975"/>
    </source>
</evidence>
<proteinExistence type="predicted"/>
<name>A0ABT4QHQ0_9BACL</name>
<organism evidence="3 4">
    <name type="scientific">Paenibacillus gyeongsangnamensis</name>
    <dbReference type="NCBI Taxonomy" id="3388067"/>
    <lineage>
        <taxon>Bacteria</taxon>
        <taxon>Bacillati</taxon>
        <taxon>Bacillota</taxon>
        <taxon>Bacilli</taxon>
        <taxon>Bacillales</taxon>
        <taxon>Paenibacillaceae</taxon>
        <taxon>Paenibacillus</taxon>
    </lineage>
</organism>
<evidence type="ECO:0000256" key="1">
    <source>
        <dbReference type="PROSITE-ProRule" id="PRU00409"/>
    </source>
</evidence>
<dbReference type="SUPFAM" id="SSF56059">
    <property type="entry name" value="Glutathione synthetase ATP-binding domain-like"/>
    <property type="match status" value="1"/>
</dbReference>
<dbReference type="PROSITE" id="PS50975">
    <property type="entry name" value="ATP_GRASP"/>
    <property type="match status" value="1"/>
</dbReference>
<evidence type="ECO:0000313" key="3">
    <source>
        <dbReference type="EMBL" id="MCZ8516406.1"/>
    </source>
</evidence>
<keyword evidence="4" id="KW-1185">Reference proteome</keyword>
<dbReference type="Pfam" id="PF14398">
    <property type="entry name" value="ATPgrasp_YheCD"/>
    <property type="match status" value="1"/>
</dbReference>
<protein>
    <submittedName>
        <fullName evidence="3">YheC/YheD family protein</fullName>
    </submittedName>
</protein>
<sequence length="447" mass="51549">MFIQWISELKPDQIRLSKGFVDDLRTMPSSLRLHFGAWKKEVKVQISDLLPHSIIGLPKAFKHHFTMPALPYEIYLDGRNLHIGPVIALLVSNGKLTSGILKEYRRYLMNYEKIKGLIYVCSLHGINPGNQTVNGYFFNPGSEGEKQWEKGIFPYPGTVYRRIKVSKNSRYDHLITHIKRKIFNPYCVDKWELWNILSSDPLLKKHLPYTKKLNHLHDLNMMLDLYGSVYLKPAHGSMGKGISMVEKVSNGYLFKNRDKVKSLIKNKNQASVFLHRLKKRKRYLIQQPVTKTYHNRNVDFRVILQKDGRMNWTCSGIIARFGRSGRFYTNDVKSIGLAKDVLHNIFLLDEEAAASKEKEIITICSKACQTIEKIYGPSGDVGIDVVIDPDLKVWILEINSNHQHKMASYLKEDPHMYTRVMTRPLEFAKALAGFSEETIGKHAKMES</sequence>
<keyword evidence="1" id="KW-0547">Nucleotide-binding</keyword>
<gene>
    <name evidence="3" type="ORF">O9H85_29265</name>
</gene>
<dbReference type="Proteomes" id="UP001527882">
    <property type="component" value="Unassembled WGS sequence"/>
</dbReference>
<keyword evidence="1" id="KW-0067">ATP-binding</keyword>
<dbReference type="Gene3D" id="3.30.470.20">
    <property type="entry name" value="ATP-grasp fold, B domain"/>
    <property type="match status" value="1"/>
</dbReference>
<reference evidence="3 4" key="1">
    <citation type="submission" date="2022-12" db="EMBL/GenBank/DDBJ databases">
        <title>Draft genome sequence of Paenibacillus sp. dW9.</title>
        <authorList>
            <person name="Choi E.-W."/>
            <person name="Kim D.-U."/>
        </authorList>
    </citation>
    <scope>NUCLEOTIDE SEQUENCE [LARGE SCALE GENOMIC DNA]</scope>
    <source>
        <strain evidence="4">dW9</strain>
    </source>
</reference>
<dbReference type="InterPro" id="IPR026838">
    <property type="entry name" value="YheC/D"/>
</dbReference>
<accession>A0ABT4QHQ0</accession>
<comment type="caution">
    <text evidence="3">The sequence shown here is derived from an EMBL/GenBank/DDBJ whole genome shotgun (WGS) entry which is preliminary data.</text>
</comment>
<evidence type="ECO:0000313" key="4">
    <source>
        <dbReference type="Proteomes" id="UP001527882"/>
    </source>
</evidence>
<feature type="domain" description="ATP-grasp" evidence="2">
    <location>
        <begin position="194"/>
        <end position="436"/>
    </location>
</feature>
<dbReference type="EMBL" id="JAQAGZ010000023">
    <property type="protein sequence ID" value="MCZ8516406.1"/>
    <property type="molecule type" value="Genomic_DNA"/>
</dbReference>
<dbReference type="InterPro" id="IPR011761">
    <property type="entry name" value="ATP-grasp"/>
</dbReference>
<dbReference type="RefSeq" id="WP_269884933.1">
    <property type="nucleotide sequence ID" value="NZ_JAQAGZ010000023.1"/>
</dbReference>